<sequence>MYVAPHGNDHRECNKHKSKRISVSLCSWLDVNAVNRRCFNLILCSCHSIEITSDYSQITFWPKITQGQCSRGRERAPKGSCVVPDPGKCYQFDDDFGHEYGLVSDYGTTHYQ</sequence>
<gene>
    <name evidence="1" type="ORF">CEXT_757341</name>
</gene>
<proteinExistence type="predicted"/>
<reference evidence="1 2" key="1">
    <citation type="submission" date="2021-06" db="EMBL/GenBank/DDBJ databases">
        <title>Caerostris extrusa draft genome.</title>
        <authorList>
            <person name="Kono N."/>
            <person name="Arakawa K."/>
        </authorList>
    </citation>
    <scope>NUCLEOTIDE SEQUENCE [LARGE SCALE GENOMIC DNA]</scope>
</reference>
<evidence type="ECO:0000313" key="2">
    <source>
        <dbReference type="Proteomes" id="UP001054945"/>
    </source>
</evidence>
<accession>A0AAV4NPH7</accession>
<organism evidence="1 2">
    <name type="scientific">Caerostris extrusa</name>
    <name type="common">Bark spider</name>
    <name type="synonym">Caerostris bankana</name>
    <dbReference type="NCBI Taxonomy" id="172846"/>
    <lineage>
        <taxon>Eukaryota</taxon>
        <taxon>Metazoa</taxon>
        <taxon>Ecdysozoa</taxon>
        <taxon>Arthropoda</taxon>
        <taxon>Chelicerata</taxon>
        <taxon>Arachnida</taxon>
        <taxon>Araneae</taxon>
        <taxon>Araneomorphae</taxon>
        <taxon>Entelegynae</taxon>
        <taxon>Araneoidea</taxon>
        <taxon>Araneidae</taxon>
        <taxon>Caerostris</taxon>
    </lineage>
</organism>
<dbReference type="EMBL" id="BPLR01021027">
    <property type="protein sequence ID" value="GIX85092.1"/>
    <property type="molecule type" value="Genomic_DNA"/>
</dbReference>
<dbReference type="AlphaFoldDB" id="A0AAV4NPH7"/>
<dbReference type="Proteomes" id="UP001054945">
    <property type="component" value="Unassembled WGS sequence"/>
</dbReference>
<name>A0AAV4NPH7_CAEEX</name>
<evidence type="ECO:0000313" key="1">
    <source>
        <dbReference type="EMBL" id="GIX85092.1"/>
    </source>
</evidence>
<protein>
    <submittedName>
        <fullName evidence="1">Uncharacterized protein</fullName>
    </submittedName>
</protein>
<comment type="caution">
    <text evidence="1">The sequence shown here is derived from an EMBL/GenBank/DDBJ whole genome shotgun (WGS) entry which is preliminary data.</text>
</comment>
<keyword evidence="2" id="KW-1185">Reference proteome</keyword>